<sequence length="248" mass="27639">GNQTLRFYMQNADIGLKRSWVALIHPDLNITKEESTHYTGEPAPAIDATALYDAATKESAASFQDMRTRIKVFALRKCMEASSTVLSPQRLHADGLMKMVARRRFADQLRRGRSHLTHDPTCAATKKTVKEEPMGEYQPDASRRIFSDTNGECTTDASSSVCRAAADVGKEIKASVSWPITNQLNKSKYDMEIMQIKMGAACHQKAKKDCDNENDEMVKATKYNNKKDDKSEQHNGDSMPDSLAAISE</sequence>
<evidence type="ECO:0000313" key="2">
    <source>
        <dbReference type="EMBL" id="CAK0842396.1"/>
    </source>
</evidence>
<proteinExistence type="predicted"/>
<feature type="non-terminal residue" evidence="2">
    <location>
        <position position="1"/>
    </location>
</feature>
<dbReference type="EMBL" id="CAUYUJ010014519">
    <property type="protein sequence ID" value="CAK0842396.1"/>
    <property type="molecule type" value="Genomic_DNA"/>
</dbReference>
<reference evidence="2" key="1">
    <citation type="submission" date="2023-10" db="EMBL/GenBank/DDBJ databases">
        <authorList>
            <person name="Chen Y."/>
            <person name="Shah S."/>
            <person name="Dougan E. K."/>
            <person name="Thang M."/>
            <person name="Chan C."/>
        </authorList>
    </citation>
    <scope>NUCLEOTIDE SEQUENCE [LARGE SCALE GENOMIC DNA]</scope>
</reference>
<evidence type="ECO:0000313" key="3">
    <source>
        <dbReference type="Proteomes" id="UP001189429"/>
    </source>
</evidence>
<dbReference type="Proteomes" id="UP001189429">
    <property type="component" value="Unassembled WGS sequence"/>
</dbReference>
<name>A0ABN9TAR5_9DINO</name>
<gene>
    <name evidence="2" type="ORF">PCOR1329_LOCUS37267</name>
</gene>
<keyword evidence="3" id="KW-1185">Reference proteome</keyword>
<organism evidence="2 3">
    <name type="scientific">Prorocentrum cordatum</name>
    <dbReference type="NCBI Taxonomy" id="2364126"/>
    <lineage>
        <taxon>Eukaryota</taxon>
        <taxon>Sar</taxon>
        <taxon>Alveolata</taxon>
        <taxon>Dinophyceae</taxon>
        <taxon>Prorocentrales</taxon>
        <taxon>Prorocentraceae</taxon>
        <taxon>Prorocentrum</taxon>
    </lineage>
</organism>
<feature type="region of interest" description="Disordered" evidence="1">
    <location>
        <begin position="220"/>
        <end position="248"/>
    </location>
</feature>
<evidence type="ECO:0000256" key="1">
    <source>
        <dbReference type="SAM" id="MobiDB-lite"/>
    </source>
</evidence>
<accession>A0ABN9TAR5</accession>
<feature type="compositionally biased region" description="Basic and acidic residues" evidence="1">
    <location>
        <begin position="220"/>
        <end position="235"/>
    </location>
</feature>
<feature type="non-terminal residue" evidence="2">
    <location>
        <position position="248"/>
    </location>
</feature>
<comment type="caution">
    <text evidence="2">The sequence shown here is derived from an EMBL/GenBank/DDBJ whole genome shotgun (WGS) entry which is preliminary data.</text>
</comment>
<protein>
    <submittedName>
        <fullName evidence="2">Uncharacterized protein</fullName>
    </submittedName>
</protein>